<evidence type="ECO:0000259" key="1">
    <source>
        <dbReference type="Pfam" id="PF06568"/>
    </source>
</evidence>
<accession>A0A545TYP0</accession>
<comment type="caution">
    <text evidence="2">The sequence shown here is derived from an EMBL/GenBank/DDBJ whole genome shotgun (WGS) entry which is preliminary data.</text>
</comment>
<reference evidence="2 3" key="1">
    <citation type="submission" date="2019-06" db="EMBL/GenBank/DDBJ databases">
        <title>Whole genome sequence for Rhodospirillaceae sp. R148.</title>
        <authorList>
            <person name="Wang G."/>
        </authorList>
    </citation>
    <scope>NUCLEOTIDE SEQUENCE [LARGE SCALE GENOMIC DNA]</scope>
    <source>
        <strain evidence="2 3">R148</strain>
    </source>
</reference>
<protein>
    <submittedName>
        <fullName evidence="2">DUF1127 domain-containing protein</fullName>
    </submittedName>
</protein>
<evidence type="ECO:0000313" key="2">
    <source>
        <dbReference type="EMBL" id="TQV82340.1"/>
    </source>
</evidence>
<organism evidence="2 3">
    <name type="scientific">Denitrobaculum tricleocarpae</name>
    <dbReference type="NCBI Taxonomy" id="2591009"/>
    <lineage>
        <taxon>Bacteria</taxon>
        <taxon>Pseudomonadati</taxon>
        <taxon>Pseudomonadota</taxon>
        <taxon>Alphaproteobacteria</taxon>
        <taxon>Rhodospirillales</taxon>
        <taxon>Rhodospirillaceae</taxon>
        <taxon>Denitrobaculum</taxon>
    </lineage>
</organism>
<dbReference type="Proteomes" id="UP000315252">
    <property type="component" value="Unassembled WGS sequence"/>
</dbReference>
<sequence>MLFGGSFRVINHSRSGLLETLIQRAVQRRQLRELDDSQLEDIGVSRAEAHREAVKPFWRK</sequence>
<dbReference type="OrthoDB" id="8096613at2"/>
<evidence type="ECO:0000313" key="3">
    <source>
        <dbReference type="Proteomes" id="UP000315252"/>
    </source>
</evidence>
<gene>
    <name evidence="2" type="ORF">FKG95_05760</name>
</gene>
<dbReference type="EMBL" id="VHSH01000002">
    <property type="protein sequence ID" value="TQV82340.1"/>
    <property type="molecule type" value="Genomic_DNA"/>
</dbReference>
<keyword evidence="3" id="KW-1185">Reference proteome</keyword>
<dbReference type="InterPro" id="IPR009506">
    <property type="entry name" value="YjiS-like"/>
</dbReference>
<proteinExistence type="predicted"/>
<dbReference type="AlphaFoldDB" id="A0A545TYP0"/>
<name>A0A545TYP0_9PROT</name>
<dbReference type="Pfam" id="PF06568">
    <property type="entry name" value="YjiS-like"/>
    <property type="match status" value="1"/>
</dbReference>
<feature type="domain" description="YjiS-like" evidence="1">
    <location>
        <begin position="23"/>
        <end position="50"/>
    </location>
</feature>